<dbReference type="InterPro" id="IPR002645">
    <property type="entry name" value="STAS_dom"/>
</dbReference>
<dbReference type="Gene3D" id="3.30.750.24">
    <property type="entry name" value="STAS domain"/>
    <property type="match status" value="1"/>
</dbReference>
<gene>
    <name evidence="6" type="primary">rsbV</name>
    <name evidence="6" type="ORF">GCM10007971_20920</name>
</gene>
<protein>
    <recommendedName>
        <fullName evidence="4">Anti-sigma factor antagonist</fullName>
    </recommendedName>
</protein>
<proteinExistence type="inferred from homology"/>
<comment type="caution">
    <text evidence="6">The sequence shown here is derived from an EMBL/GenBank/DDBJ whole genome shotgun (WGS) entry which is preliminary data.</text>
</comment>
<sequence length="110" mass="12105">MNLEITLTEEGNQSIITLAGEIDAYTAPDLKETFGIVTKKAGQEVIVDLEHVTYMDSTGLGLFIGALKSTKENDSELKLVNLQDRVYRLFQITGLDEIMDIKAAIRGGNE</sequence>
<dbReference type="EMBL" id="BMOS01000013">
    <property type="protein sequence ID" value="GGN58650.1"/>
    <property type="molecule type" value="Genomic_DNA"/>
</dbReference>
<dbReference type="Pfam" id="PF01740">
    <property type="entry name" value="STAS"/>
    <property type="match status" value="1"/>
</dbReference>
<dbReference type="AlphaFoldDB" id="A0A917XYV9"/>
<accession>A0A917XYV9</accession>
<keyword evidence="7" id="KW-1185">Reference proteome</keyword>
<dbReference type="PANTHER" id="PTHR33495">
    <property type="entry name" value="ANTI-SIGMA FACTOR ANTAGONIST TM_1081-RELATED-RELATED"/>
    <property type="match status" value="1"/>
</dbReference>
<dbReference type="InterPro" id="IPR003658">
    <property type="entry name" value="Anti-sigma_ant"/>
</dbReference>
<comment type="similarity">
    <text evidence="1 4">Belongs to the anti-sigma-factor antagonist family.</text>
</comment>
<comment type="function">
    <text evidence="3">Positive regulator of sigma-B activity. Non-phosphorylated RsbV binds to RsbW, preventing its association with sigma-B. When phosphorylated, releases RsbW, which is then free to complex with and inactivate sigma-B.</text>
</comment>
<dbReference type="SUPFAM" id="SSF52091">
    <property type="entry name" value="SpoIIaa-like"/>
    <property type="match status" value="1"/>
</dbReference>
<reference evidence="6" key="1">
    <citation type="journal article" date="2014" name="Int. J. Syst. Evol. Microbiol.">
        <title>Complete genome sequence of Corynebacterium casei LMG S-19264T (=DSM 44701T), isolated from a smear-ripened cheese.</title>
        <authorList>
            <consortium name="US DOE Joint Genome Institute (JGI-PGF)"/>
            <person name="Walter F."/>
            <person name="Albersmeier A."/>
            <person name="Kalinowski J."/>
            <person name="Ruckert C."/>
        </authorList>
    </citation>
    <scope>NUCLEOTIDE SEQUENCE</scope>
    <source>
        <strain evidence="6">JCM 17251</strain>
    </source>
</reference>
<feature type="domain" description="STAS" evidence="5">
    <location>
        <begin position="3"/>
        <end position="110"/>
    </location>
</feature>
<dbReference type="GO" id="GO:0043856">
    <property type="term" value="F:anti-sigma factor antagonist activity"/>
    <property type="evidence" value="ECO:0007669"/>
    <property type="project" value="InterPro"/>
</dbReference>
<evidence type="ECO:0000256" key="4">
    <source>
        <dbReference type="RuleBase" id="RU003749"/>
    </source>
</evidence>
<dbReference type="InterPro" id="IPR036513">
    <property type="entry name" value="STAS_dom_sf"/>
</dbReference>
<name>A0A917XYV9_9BACI</name>
<keyword evidence="2" id="KW-0597">Phosphoprotein</keyword>
<dbReference type="CDD" id="cd07043">
    <property type="entry name" value="STAS_anti-anti-sigma_factors"/>
    <property type="match status" value="1"/>
</dbReference>
<dbReference type="RefSeq" id="WP_156855988.1">
    <property type="nucleotide sequence ID" value="NZ_BMOS01000013.1"/>
</dbReference>
<evidence type="ECO:0000256" key="3">
    <source>
        <dbReference type="ARBA" id="ARBA00024670"/>
    </source>
</evidence>
<reference evidence="6" key="2">
    <citation type="submission" date="2020-09" db="EMBL/GenBank/DDBJ databases">
        <authorList>
            <person name="Sun Q."/>
            <person name="Ohkuma M."/>
        </authorList>
    </citation>
    <scope>NUCLEOTIDE SEQUENCE</scope>
    <source>
        <strain evidence="6">JCM 17251</strain>
    </source>
</reference>
<evidence type="ECO:0000313" key="7">
    <source>
        <dbReference type="Proteomes" id="UP000624041"/>
    </source>
</evidence>
<evidence type="ECO:0000313" key="6">
    <source>
        <dbReference type="EMBL" id="GGN58650.1"/>
    </source>
</evidence>
<dbReference type="Proteomes" id="UP000624041">
    <property type="component" value="Unassembled WGS sequence"/>
</dbReference>
<evidence type="ECO:0000256" key="2">
    <source>
        <dbReference type="ARBA" id="ARBA00022553"/>
    </source>
</evidence>
<dbReference type="PROSITE" id="PS50801">
    <property type="entry name" value="STAS"/>
    <property type="match status" value="1"/>
</dbReference>
<organism evidence="6 7">
    <name type="scientific">Oceanobacillus indicireducens</name>
    <dbReference type="NCBI Taxonomy" id="1004261"/>
    <lineage>
        <taxon>Bacteria</taxon>
        <taxon>Bacillati</taxon>
        <taxon>Bacillota</taxon>
        <taxon>Bacilli</taxon>
        <taxon>Bacillales</taxon>
        <taxon>Bacillaceae</taxon>
        <taxon>Oceanobacillus</taxon>
    </lineage>
</organism>
<evidence type="ECO:0000256" key="1">
    <source>
        <dbReference type="ARBA" id="ARBA00009013"/>
    </source>
</evidence>
<dbReference type="PANTHER" id="PTHR33495:SF9">
    <property type="entry name" value="ANTI-SIGMA-B FACTOR ANTAGONIST"/>
    <property type="match status" value="1"/>
</dbReference>
<evidence type="ECO:0000259" key="5">
    <source>
        <dbReference type="PROSITE" id="PS50801"/>
    </source>
</evidence>
<dbReference type="NCBIfam" id="TIGR00377">
    <property type="entry name" value="ant_ant_sig"/>
    <property type="match status" value="1"/>
</dbReference>